<feature type="region of interest" description="Disordered" evidence="1">
    <location>
        <begin position="220"/>
        <end position="451"/>
    </location>
</feature>
<dbReference type="PANTHER" id="PTHR38886:SF1">
    <property type="entry name" value="NACHT-NTPASE AND P-LOOP NTPASES N-TERMINAL DOMAIN-CONTAINING PROTEIN"/>
    <property type="match status" value="1"/>
</dbReference>
<gene>
    <name evidence="2" type="ORF">LTR09_005177</name>
</gene>
<dbReference type="Proteomes" id="UP001271007">
    <property type="component" value="Unassembled WGS sequence"/>
</dbReference>
<proteinExistence type="predicted"/>
<feature type="compositionally biased region" description="Polar residues" evidence="1">
    <location>
        <begin position="408"/>
        <end position="425"/>
    </location>
</feature>
<feature type="compositionally biased region" description="Basic and acidic residues" evidence="1">
    <location>
        <begin position="426"/>
        <end position="436"/>
    </location>
</feature>
<organism evidence="2 3">
    <name type="scientific">Extremus antarcticus</name>
    <dbReference type="NCBI Taxonomy" id="702011"/>
    <lineage>
        <taxon>Eukaryota</taxon>
        <taxon>Fungi</taxon>
        <taxon>Dikarya</taxon>
        <taxon>Ascomycota</taxon>
        <taxon>Pezizomycotina</taxon>
        <taxon>Dothideomycetes</taxon>
        <taxon>Dothideomycetidae</taxon>
        <taxon>Mycosphaerellales</taxon>
        <taxon>Extremaceae</taxon>
        <taxon>Extremus</taxon>
    </lineage>
</organism>
<evidence type="ECO:0000313" key="3">
    <source>
        <dbReference type="Proteomes" id="UP001271007"/>
    </source>
</evidence>
<reference evidence="2" key="1">
    <citation type="submission" date="2023-04" db="EMBL/GenBank/DDBJ databases">
        <title>Black Yeasts Isolated from many extreme environments.</title>
        <authorList>
            <person name="Coleine C."/>
            <person name="Stajich J.E."/>
            <person name="Selbmann L."/>
        </authorList>
    </citation>
    <scope>NUCLEOTIDE SEQUENCE</scope>
    <source>
        <strain evidence="2">CCFEE 5312</strain>
    </source>
</reference>
<evidence type="ECO:0000256" key="1">
    <source>
        <dbReference type="SAM" id="MobiDB-lite"/>
    </source>
</evidence>
<name>A0AAJ0DH22_9PEZI</name>
<feature type="compositionally biased region" description="Polar residues" evidence="1">
    <location>
        <begin position="347"/>
        <end position="356"/>
    </location>
</feature>
<comment type="caution">
    <text evidence="2">The sequence shown here is derived from an EMBL/GenBank/DDBJ whole genome shotgun (WGS) entry which is preliminary data.</text>
</comment>
<accession>A0AAJ0DH22</accession>
<evidence type="ECO:0008006" key="4">
    <source>
        <dbReference type="Google" id="ProtNLM"/>
    </source>
</evidence>
<sequence>MAFSPLSVGDILMLSQQAWKVGRAFTKGKNSAPREFIEVEQEANGLSDALKITAETLHEDGSILSRAEPETRSAVNSILESAARTLGDMESFVDRYQVVRKRETSGGFVVEKSWSEVILANYKTFKWTTEGGNLTDLRNMLQMHTNTLQLTMQAMQSRSLARLERAVLPIAENINSIHDRVNGDLAHKIDDLHRIIMTVANSTPSLVARDRAIEDDNRSLRSLNNGHFPALEYEQDDENDASRILDQPPPLRTTGIPPMRQVVPPERTPRDSVQSTPVLAHRPRKSEGNKRTTSMDWGFENGSPPEARNSIGGGYIDNRGSYGGTLSPSSAGSPSSPYRPPIMPRRGSSTLPSLVQSAEEDDDAQPGSSRPTHSPHRSRDGPMSPVTIRSRRSSDSLPPPAIPLRATGRSSTPATPSSILSQNQRPRTESNPDGRLYRPSTAKSAKPEPPLSPALTSLPLFEKSLFRNAAILCDVRGTVIEYARHLPDEPDPRFNIEMVDACKEARICVIRKRENREHGGTRLATSIWALSDDGEVRCQQKLSDVADTVPYNSYFQPEKVSLGDAEMCLRFHGQTWTDQMERDVKTNWVNYIFASENDASAFQSAVFGRLLIGSFRTTKTIVLHQGLKGTFAFEEQFANIETLRLWEDDGIATAGAQGGIMALMHISSNFGDGWARWWMNSTKQQVRVREDGFKCARMKGIDVTVVRPGAGVSTADKIRHGSTAGIGLHRADTKDSLSAPQVTMKRIPVKRVTGVKIEFRDDEERLKFVETSQRLQGRMLPLPDL</sequence>
<dbReference type="EMBL" id="JAWDJX010000014">
    <property type="protein sequence ID" value="KAK3053897.1"/>
    <property type="molecule type" value="Genomic_DNA"/>
</dbReference>
<evidence type="ECO:0000313" key="2">
    <source>
        <dbReference type="EMBL" id="KAK3053897.1"/>
    </source>
</evidence>
<dbReference type="AlphaFoldDB" id="A0AAJ0DH22"/>
<keyword evidence="3" id="KW-1185">Reference proteome</keyword>
<feature type="compositionally biased region" description="Low complexity" evidence="1">
    <location>
        <begin position="327"/>
        <end position="336"/>
    </location>
</feature>
<protein>
    <recommendedName>
        <fullName evidence="4">Fungal N-terminal domain-containing protein</fullName>
    </recommendedName>
</protein>
<dbReference type="PANTHER" id="PTHR38886">
    <property type="entry name" value="SESA DOMAIN-CONTAINING PROTEIN"/>
    <property type="match status" value="1"/>
</dbReference>